<dbReference type="AlphaFoldDB" id="A0A1I0ENR4"/>
<evidence type="ECO:0000259" key="1">
    <source>
        <dbReference type="Pfam" id="PF13910"/>
    </source>
</evidence>
<evidence type="ECO:0000259" key="2">
    <source>
        <dbReference type="Pfam" id="PF24098"/>
    </source>
</evidence>
<gene>
    <name evidence="3" type="ORF">SAMN05660297_02473</name>
</gene>
<dbReference type="Proteomes" id="UP000199568">
    <property type="component" value="Unassembled WGS sequence"/>
</dbReference>
<proteinExistence type="predicted"/>
<dbReference type="Pfam" id="PF24098">
    <property type="entry name" value="DUF7380"/>
    <property type="match status" value="1"/>
</dbReference>
<protein>
    <submittedName>
        <fullName evidence="3">Uncharacterized protein</fullName>
    </submittedName>
</protein>
<reference evidence="3 4" key="1">
    <citation type="submission" date="2016-10" db="EMBL/GenBank/DDBJ databases">
        <authorList>
            <person name="de Groot N.N."/>
        </authorList>
    </citation>
    <scope>NUCLEOTIDE SEQUENCE [LARGE SCALE GENOMIC DNA]</scope>
    <source>
        <strain evidence="3 4">DSM 18979</strain>
    </source>
</reference>
<feature type="domain" description="DUF4209" evidence="1">
    <location>
        <begin position="494"/>
        <end position="569"/>
    </location>
</feature>
<dbReference type="InterPro" id="IPR025209">
    <property type="entry name" value="DUF4209"/>
</dbReference>
<evidence type="ECO:0000313" key="3">
    <source>
        <dbReference type="EMBL" id="SET46197.1"/>
    </source>
</evidence>
<dbReference type="RefSeq" id="WP_090444456.1">
    <property type="nucleotide sequence ID" value="NZ_FOHU01000011.1"/>
</dbReference>
<organism evidence="3 4">
    <name type="scientific">Natronincola peptidivorans</name>
    <dbReference type="NCBI Taxonomy" id="426128"/>
    <lineage>
        <taxon>Bacteria</taxon>
        <taxon>Bacillati</taxon>
        <taxon>Bacillota</taxon>
        <taxon>Clostridia</taxon>
        <taxon>Peptostreptococcales</taxon>
        <taxon>Natronincolaceae</taxon>
        <taxon>Natronincola</taxon>
    </lineage>
</organism>
<accession>A0A1I0ENR4</accession>
<dbReference type="STRING" id="426128.SAMN05660297_02473"/>
<feature type="domain" description="DUF7380" evidence="2">
    <location>
        <begin position="6"/>
        <end position="161"/>
    </location>
</feature>
<dbReference type="InterPro" id="IPR055804">
    <property type="entry name" value="DUF7380"/>
</dbReference>
<dbReference type="OrthoDB" id="2987658at2"/>
<dbReference type="Pfam" id="PF13910">
    <property type="entry name" value="DUF4209"/>
    <property type="match status" value="1"/>
</dbReference>
<sequence length="600" mass="70594">MNSIVSSIIEEAINKSKSYECFSYKQELIKLIDDLDGVQKKCVRIVIDVLSFHMNEDNPKQPFEPYAVLDNKRSAALEDISDEDIDVLINILQNIEDCEFKARVADVIWTRNKVYKYGQEAIDMYLLSANRLKDCKNWTKFYKRARRALKLALLFGRDSDKVIQVNEFIKRTIKEIYEKDSLFLTGKLIELLIEQKDTQGNDFISILETKISDNMKVNDYRKARYYMDVKAKWYRNIGLDDEFQSTIKDIATSYEEEVEYLIEAGYDNYMVIVRLLEDAINTCRRISGMKKTIDKLLLKLEIYKKKVSENLKEFSHTMDITNIVNKIEKNFRNKEKKLCIIKLAFIQSITSKESLKNRVIELQSKAPLSYLASRDIIDKDGRRITSMPNLFVEAEEDRLKALEAHMLREAANNHSIFSSIMLNNALKIIREEHEFDQDDFRFLVRDNMFIMEGREEFFLKGLYEGFKGNFMTAIHLLMPQIEHSFREFARMCGDVVITFEADGKEQYKSLNSIFELPNFVEAYDEDLLFDLKSLLTEKYGSNMRNKFAHGLLSYDEASSSLALYVWWTSLRLCCMYSKDVNQYIFENSDEFYRKHEQQED</sequence>
<name>A0A1I0ENR4_9FIRM</name>
<evidence type="ECO:0000313" key="4">
    <source>
        <dbReference type="Proteomes" id="UP000199568"/>
    </source>
</evidence>
<keyword evidence="4" id="KW-1185">Reference proteome</keyword>
<dbReference type="EMBL" id="FOHU01000011">
    <property type="protein sequence ID" value="SET46197.1"/>
    <property type="molecule type" value="Genomic_DNA"/>
</dbReference>